<reference evidence="2" key="1">
    <citation type="submission" date="2011-02" db="EMBL/GenBank/DDBJ databases">
        <title>The complete genome of Planctomyces brasiliensis DSM 5305.</title>
        <authorList>
            <person name="Lucas S."/>
            <person name="Copeland A."/>
            <person name="Lapidus A."/>
            <person name="Bruce D."/>
            <person name="Goodwin L."/>
            <person name="Pitluck S."/>
            <person name="Kyrpides N."/>
            <person name="Mavromatis K."/>
            <person name="Pagani I."/>
            <person name="Ivanova N."/>
            <person name="Ovchinnikova G."/>
            <person name="Lu M."/>
            <person name="Detter J.C."/>
            <person name="Han C."/>
            <person name="Land M."/>
            <person name="Hauser L."/>
            <person name="Markowitz V."/>
            <person name="Cheng J.-F."/>
            <person name="Hugenholtz P."/>
            <person name="Woyke T."/>
            <person name="Wu D."/>
            <person name="Tindall B."/>
            <person name="Pomrenke H.G."/>
            <person name="Brambilla E."/>
            <person name="Klenk H.-P."/>
            <person name="Eisen J.A."/>
        </authorList>
    </citation>
    <scope>NUCLEOTIDE SEQUENCE [LARGE SCALE GENOMIC DNA]</scope>
    <source>
        <strain evidence="2">ATCC 49424 / DSM 5305 / JCM 21570 / NBRC 103401 / IFAM 1448</strain>
    </source>
</reference>
<gene>
    <name evidence="1" type="ordered locus">Plabr_2963</name>
</gene>
<sequence length="37" mass="4213">MNRTCNPGQVRPPLLFQDVSHRLVADVFDFQLSAIVQ</sequence>
<dbReference type="HOGENOM" id="CLU_3348205_0_0_0"/>
<dbReference type="AlphaFoldDB" id="F0SGG2"/>
<accession>F0SGG2</accession>
<keyword evidence="2" id="KW-1185">Reference proteome</keyword>
<evidence type="ECO:0000313" key="2">
    <source>
        <dbReference type="Proteomes" id="UP000006860"/>
    </source>
</evidence>
<proteinExistence type="predicted"/>
<evidence type="ECO:0000313" key="1">
    <source>
        <dbReference type="EMBL" id="ADY60561.1"/>
    </source>
</evidence>
<dbReference type="Proteomes" id="UP000006860">
    <property type="component" value="Chromosome"/>
</dbReference>
<organism evidence="1 2">
    <name type="scientific">Rubinisphaera brasiliensis (strain ATCC 49424 / DSM 5305 / JCM 21570 / IAM 15109 / NBRC 103401 / IFAM 1448)</name>
    <name type="common">Planctomyces brasiliensis</name>
    <dbReference type="NCBI Taxonomy" id="756272"/>
    <lineage>
        <taxon>Bacteria</taxon>
        <taxon>Pseudomonadati</taxon>
        <taxon>Planctomycetota</taxon>
        <taxon>Planctomycetia</taxon>
        <taxon>Planctomycetales</taxon>
        <taxon>Planctomycetaceae</taxon>
        <taxon>Rubinisphaera</taxon>
    </lineage>
</organism>
<dbReference type="KEGG" id="pbs:Plabr_2963"/>
<dbReference type="EMBL" id="CP002546">
    <property type="protein sequence ID" value="ADY60561.1"/>
    <property type="molecule type" value="Genomic_DNA"/>
</dbReference>
<protein>
    <submittedName>
        <fullName evidence="1">Uncharacterized protein</fullName>
    </submittedName>
</protein>
<name>F0SGG2_RUBBR</name>